<keyword evidence="2" id="KW-0418">Kinase</keyword>
<dbReference type="GO" id="GO:0016301">
    <property type="term" value="F:kinase activity"/>
    <property type="evidence" value="ECO:0007669"/>
    <property type="project" value="UniProtKB-KW"/>
</dbReference>
<dbReference type="AlphaFoldDB" id="A0A1I5ZGR6"/>
<evidence type="ECO:0000313" key="3">
    <source>
        <dbReference type="Proteomes" id="UP000199137"/>
    </source>
</evidence>
<proteinExistence type="predicted"/>
<feature type="domain" description="Aminoglycoside phosphotransferase" evidence="1">
    <location>
        <begin position="33"/>
        <end position="274"/>
    </location>
</feature>
<name>A0A1I5ZGR6_9PSEU</name>
<evidence type="ECO:0000259" key="1">
    <source>
        <dbReference type="Pfam" id="PF01636"/>
    </source>
</evidence>
<dbReference type="OrthoDB" id="3806873at2"/>
<dbReference type="InterPro" id="IPR051678">
    <property type="entry name" value="AGP_Transferase"/>
</dbReference>
<dbReference type="STRING" id="112413.SAMN05421854_11559"/>
<organism evidence="2 3">
    <name type="scientific">Amycolatopsis rubida</name>
    <dbReference type="NCBI Taxonomy" id="112413"/>
    <lineage>
        <taxon>Bacteria</taxon>
        <taxon>Bacillati</taxon>
        <taxon>Actinomycetota</taxon>
        <taxon>Actinomycetes</taxon>
        <taxon>Pseudonocardiales</taxon>
        <taxon>Pseudonocardiaceae</taxon>
        <taxon>Amycolatopsis</taxon>
    </lineage>
</organism>
<dbReference type="PANTHER" id="PTHR21310:SF40">
    <property type="entry name" value="AMINOGLYCOSIDE PHOSPHOTRANSFERASE DOMAIN-CONTAINING PROTEIN-RELATED"/>
    <property type="match status" value="1"/>
</dbReference>
<dbReference type="SUPFAM" id="SSF56112">
    <property type="entry name" value="Protein kinase-like (PK-like)"/>
    <property type="match status" value="1"/>
</dbReference>
<dbReference type="PANTHER" id="PTHR21310">
    <property type="entry name" value="AMINOGLYCOSIDE PHOSPHOTRANSFERASE-RELATED-RELATED"/>
    <property type="match status" value="1"/>
</dbReference>
<dbReference type="Proteomes" id="UP000199137">
    <property type="component" value="Unassembled WGS sequence"/>
</dbReference>
<keyword evidence="2" id="KW-0808">Transferase</keyword>
<evidence type="ECO:0000313" key="2">
    <source>
        <dbReference type="EMBL" id="SFQ55553.1"/>
    </source>
</evidence>
<accession>A0A1I5ZGR6</accession>
<dbReference type="InterPro" id="IPR011009">
    <property type="entry name" value="Kinase-like_dom_sf"/>
</dbReference>
<dbReference type="Gene3D" id="3.30.200.20">
    <property type="entry name" value="Phosphorylase Kinase, domain 1"/>
    <property type="match status" value="1"/>
</dbReference>
<sequence>MSDEHQDPISHEDRTRIEAWLRSQRAPAKLGDARRLSGGTQNVVIAVDIDGREVVLRRPPVHPRPASNASLRREMTVLSALAGSAVPHPRLLWACPDSTVLGRDVFYFMELVDGFNPSAESNPVYDGDPAKRHAAGLAVADALGRLANVDVEAVGLAGWGKPGFLERQVPRWLAVADAYSATAGYRSADLPHLVEVSAWLRENRPPDTPPAILHGDYQLANVLFHRTEPEVLAVVDWEMATVGDPLLDLGWLLVCWPGGNEQAIEQLPESLGASGGLADRAELLAAYAAVSGRDLDSVDWYVALAGFKLGILLDGTWARHLAGKADGATARRLHEAAIGLLEAAFRITSGRWSLRDAAL</sequence>
<dbReference type="Pfam" id="PF01636">
    <property type="entry name" value="APH"/>
    <property type="match status" value="1"/>
</dbReference>
<dbReference type="EMBL" id="FOWC01000015">
    <property type="protein sequence ID" value="SFQ55553.1"/>
    <property type="molecule type" value="Genomic_DNA"/>
</dbReference>
<reference evidence="2 3" key="1">
    <citation type="submission" date="2016-10" db="EMBL/GenBank/DDBJ databases">
        <authorList>
            <person name="de Groot N.N."/>
        </authorList>
    </citation>
    <scope>NUCLEOTIDE SEQUENCE [LARGE SCALE GENOMIC DNA]</scope>
    <source>
        <strain evidence="2 3">DSM 44637</strain>
    </source>
</reference>
<dbReference type="InterPro" id="IPR041726">
    <property type="entry name" value="ACAD10_11_N"/>
</dbReference>
<dbReference type="Gene3D" id="3.90.1200.10">
    <property type="match status" value="1"/>
</dbReference>
<protein>
    <submittedName>
        <fullName evidence="2">Predicted kinase, aminoglycoside phosphotransferase (APT) family</fullName>
    </submittedName>
</protein>
<dbReference type="RefSeq" id="WP_093576446.1">
    <property type="nucleotide sequence ID" value="NZ_FOWC01000015.1"/>
</dbReference>
<dbReference type="CDD" id="cd05154">
    <property type="entry name" value="ACAD10_11_N-like"/>
    <property type="match status" value="1"/>
</dbReference>
<dbReference type="InterPro" id="IPR002575">
    <property type="entry name" value="Aminoglycoside_PTrfase"/>
</dbReference>
<gene>
    <name evidence="2" type="ORF">SAMN05421854_11559</name>
</gene>